<proteinExistence type="predicted"/>
<gene>
    <name evidence="2" type="ORF">SAMN06295920_103168</name>
</gene>
<dbReference type="STRING" id="439228.SAMN06295920_103168"/>
<dbReference type="AlphaFoldDB" id="A0A1T5BP26"/>
<organism evidence="2 3">
    <name type="scientific">Rhizorhabdus histidinilytica</name>
    <dbReference type="NCBI Taxonomy" id="439228"/>
    <lineage>
        <taxon>Bacteria</taxon>
        <taxon>Pseudomonadati</taxon>
        <taxon>Pseudomonadota</taxon>
        <taxon>Alphaproteobacteria</taxon>
        <taxon>Sphingomonadales</taxon>
        <taxon>Sphingomonadaceae</taxon>
        <taxon>Rhizorhabdus</taxon>
    </lineage>
</organism>
<reference evidence="3" key="1">
    <citation type="submission" date="2017-02" db="EMBL/GenBank/DDBJ databases">
        <authorList>
            <person name="Varghese N."/>
            <person name="Submissions S."/>
        </authorList>
    </citation>
    <scope>NUCLEOTIDE SEQUENCE [LARGE SCALE GENOMIC DNA]</scope>
    <source>
        <strain evidence="3">UM2</strain>
    </source>
</reference>
<name>A0A1T5BP26_9SPHN</name>
<dbReference type="RefSeq" id="WP_079647495.1">
    <property type="nucleotide sequence ID" value="NZ_FUYM01000003.1"/>
</dbReference>
<feature type="compositionally biased region" description="Polar residues" evidence="1">
    <location>
        <begin position="47"/>
        <end position="56"/>
    </location>
</feature>
<sequence>MARIRGAKEHAARLRRLTSPEAANVLTQALFTVGQNVQTDAQTSITTGAVSGNSHKPSAPGTPPNNDSGTLANNIETIIAGPLHVQVTSNAPYAAIQEFGGTINHPGGTAYFIGDGGLAVFVPDSSILSTYLPRTKPHTITLPERPYMRPAVAKNRKPGIELVRKAVNKLLSGTK</sequence>
<feature type="region of interest" description="Disordered" evidence="1">
    <location>
        <begin position="47"/>
        <end position="71"/>
    </location>
</feature>
<evidence type="ECO:0000256" key="1">
    <source>
        <dbReference type="SAM" id="MobiDB-lite"/>
    </source>
</evidence>
<protein>
    <recommendedName>
        <fullName evidence="4">HK97 gp10 family phage protein</fullName>
    </recommendedName>
</protein>
<evidence type="ECO:0000313" key="3">
    <source>
        <dbReference type="Proteomes" id="UP000189818"/>
    </source>
</evidence>
<accession>A0A1T5BP26</accession>
<keyword evidence="3" id="KW-1185">Reference proteome</keyword>
<dbReference type="Proteomes" id="UP000189818">
    <property type="component" value="Unassembled WGS sequence"/>
</dbReference>
<dbReference type="EMBL" id="FUYM01000003">
    <property type="protein sequence ID" value="SKB48978.1"/>
    <property type="molecule type" value="Genomic_DNA"/>
</dbReference>
<dbReference type="OrthoDB" id="7428419at2"/>
<evidence type="ECO:0008006" key="4">
    <source>
        <dbReference type="Google" id="ProtNLM"/>
    </source>
</evidence>
<evidence type="ECO:0000313" key="2">
    <source>
        <dbReference type="EMBL" id="SKB48978.1"/>
    </source>
</evidence>